<dbReference type="AlphaFoldDB" id="A0A2Z3HB52"/>
<sequence>MFHFDTPPVTTCPGRSKRCESLCYCRRGRFVFPQVIERLEWCYEQSKRDDFASRMTAEIHRKGCLAVRPHVSGDLYSPGYARKWLEIVTNCPRTKFWLYTRSWRIPGILEVLAELAKLPNLAVWFSADEETGYPPTVPEGVRVAWLMDSDEEPEAADLIFLNHPLRYQDDKRIKLDLICPTETESGRKKGTSCSTCQFCWPD</sequence>
<evidence type="ECO:0000313" key="3">
    <source>
        <dbReference type="Proteomes" id="UP000245802"/>
    </source>
</evidence>
<dbReference type="Proteomes" id="UP000245802">
    <property type="component" value="Chromosome"/>
</dbReference>
<evidence type="ECO:0000313" key="2">
    <source>
        <dbReference type="EMBL" id="AWM42181.1"/>
    </source>
</evidence>
<reference evidence="2 3" key="1">
    <citation type="submission" date="2018-01" db="EMBL/GenBank/DDBJ databases">
        <title>G. obscuriglobus.</title>
        <authorList>
            <person name="Franke J."/>
            <person name="Blomberg W."/>
            <person name="Selmecki A."/>
        </authorList>
    </citation>
    <scope>NUCLEOTIDE SEQUENCE [LARGE SCALE GENOMIC DNA]</scope>
    <source>
        <strain evidence="2 3">DSM 5831</strain>
    </source>
</reference>
<dbReference type="EMBL" id="CP025958">
    <property type="protein sequence ID" value="AWM42181.1"/>
    <property type="molecule type" value="Genomic_DNA"/>
</dbReference>
<organism evidence="2 3">
    <name type="scientific">Gemmata obscuriglobus</name>
    <dbReference type="NCBI Taxonomy" id="114"/>
    <lineage>
        <taxon>Bacteria</taxon>
        <taxon>Pseudomonadati</taxon>
        <taxon>Planctomycetota</taxon>
        <taxon>Planctomycetia</taxon>
        <taxon>Gemmatales</taxon>
        <taxon>Gemmataceae</taxon>
        <taxon>Gemmata</taxon>
    </lineage>
</organism>
<name>A0A2Z3HB52_9BACT</name>
<dbReference type="InterPro" id="IPR020290">
    <property type="entry name" value="Gp88"/>
</dbReference>
<gene>
    <name evidence="2" type="ORF">C1280_08630</name>
</gene>
<accession>A0A2Z3HB52</accession>
<dbReference type="OrthoDB" id="264324at2"/>
<keyword evidence="3" id="KW-1185">Reference proteome</keyword>
<feature type="domain" description="Gene product 88" evidence="1">
    <location>
        <begin position="3"/>
        <end position="200"/>
    </location>
</feature>
<dbReference type="KEGG" id="gog:C1280_08630"/>
<dbReference type="Pfam" id="PF17338">
    <property type="entry name" value="GP88"/>
    <property type="match status" value="1"/>
</dbReference>
<evidence type="ECO:0000259" key="1">
    <source>
        <dbReference type="Pfam" id="PF17338"/>
    </source>
</evidence>
<protein>
    <recommendedName>
        <fullName evidence="1">Gene product 88 domain-containing protein</fullName>
    </recommendedName>
</protein>
<proteinExistence type="predicted"/>